<evidence type="ECO:0000313" key="5">
    <source>
        <dbReference type="Proteomes" id="UP000515819"/>
    </source>
</evidence>
<feature type="region of interest" description="Disordered" evidence="1">
    <location>
        <begin position="53"/>
        <end position="137"/>
    </location>
</feature>
<dbReference type="CDD" id="cd12797">
    <property type="entry name" value="M23_peptidase"/>
    <property type="match status" value="1"/>
</dbReference>
<proteinExistence type="predicted"/>
<evidence type="ECO:0000256" key="1">
    <source>
        <dbReference type="SAM" id="MobiDB-lite"/>
    </source>
</evidence>
<dbReference type="Proteomes" id="UP000515819">
    <property type="component" value="Chromosome"/>
</dbReference>
<keyword evidence="2" id="KW-0472">Membrane</keyword>
<dbReference type="GO" id="GO:0004222">
    <property type="term" value="F:metalloendopeptidase activity"/>
    <property type="evidence" value="ECO:0007669"/>
    <property type="project" value="TreeGrafter"/>
</dbReference>
<dbReference type="InterPro" id="IPR050570">
    <property type="entry name" value="Cell_wall_metabolism_enzyme"/>
</dbReference>
<gene>
    <name evidence="4" type="ORF">H9Q76_00620</name>
</gene>
<dbReference type="InterPro" id="IPR011055">
    <property type="entry name" value="Dup_hybrid_motif"/>
</dbReference>
<keyword evidence="2" id="KW-1133">Transmembrane helix</keyword>
<dbReference type="AlphaFoldDB" id="A0A7G9FMR6"/>
<organism evidence="4 5">
    <name type="scientific">Wujia chipingensis</name>
    <dbReference type="NCBI Taxonomy" id="2763670"/>
    <lineage>
        <taxon>Bacteria</taxon>
        <taxon>Bacillati</taxon>
        <taxon>Bacillota</taxon>
        <taxon>Clostridia</taxon>
        <taxon>Lachnospirales</taxon>
        <taxon>Lachnospiraceae</taxon>
        <taxon>Wujia</taxon>
    </lineage>
</organism>
<feature type="compositionally biased region" description="Low complexity" evidence="1">
    <location>
        <begin position="115"/>
        <end position="136"/>
    </location>
</feature>
<feature type="compositionally biased region" description="Polar residues" evidence="1">
    <location>
        <begin position="99"/>
        <end position="114"/>
    </location>
</feature>
<dbReference type="PANTHER" id="PTHR21666:SF270">
    <property type="entry name" value="MUREIN HYDROLASE ACTIVATOR ENVC"/>
    <property type="match status" value="1"/>
</dbReference>
<dbReference type="Pfam" id="PF01551">
    <property type="entry name" value="Peptidase_M23"/>
    <property type="match status" value="1"/>
</dbReference>
<feature type="transmembrane region" description="Helical" evidence="2">
    <location>
        <begin position="12"/>
        <end position="33"/>
    </location>
</feature>
<keyword evidence="2" id="KW-0812">Transmembrane</keyword>
<keyword evidence="5" id="KW-1185">Reference proteome</keyword>
<reference evidence="4 5" key="1">
    <citation type="submission" date="2020-08" db="EMBL/GenBank/DDBJ databases">
        <authorList>
            <person name="Liu C."/>
            <person name="Sun Q."/>
        </authorList>
    </citation>
    <scope>NUCLEOTIDE SEQUENCE [LARGE SCALE GENOMIC DNA]</scope>
    <source>
        <strain evidence="4 5">NSJ-4</strain>
    </source>
</reference>
<dbReference type="SUPFAM" id="SSF51261">
    <property type="entry name" value="Duplicated hybrid motif"/>
    <property type="match status" value="1"/>
</dbReference>
<dbReference type="EMBL" id="CP060632">
    <property type="protein sequence ID" value="QNL99847.1"/>
    <property type="molecule type" value="Genomic_DNA"/>
</dbReference>
<dbReference type="Gene3D" id="2.70.70.10">
    <property type="entry name" value="Glucose Permease (Domain IIA)"/>
    <property type="match status" value="1"/>
</dbReference>
<evidence type="ECO:0000256" key="2">
    <source>
        <dbReference type="SAM" id="Phobius"/>
    </source>
</evidence>
<accession>A0A7G9FMR6</accession>
<name>A0A7G9FMR6_9FIRM</name>
<evidence type="ECO:0000313" key="4">
    <source>
        <dbReference type="EMBL" id="QNL99847.1"/>
    </source>
</evidence>
<feature type="domain" description="M23ase beta-sheet core" evidence="3">
    <location>
        <begin position="186"/>
        <end position="282"/>
    </location>
</feature>
<dbReference type="RefSeq" id="WP_118374235.1">
    <property type="nucleotide sequence ID" value="NZ_CP060632.1"/>
</dbReference>
<sequence length="287" mass="30862">MDRFKEFLRTKGLYIAIGTGVLAFVGLMVIYNYNTYKSEFGVDKQTVDLNAPEVTETTEQVAETKVEMPETAEANSDEAVAGDTDADNQTAQEIAANKDAQSVDTENSTNESAQNTDESTSDSNASSEATAETSSDGVIVNEDGVVVANAYNEGGTLVWPVDGKVILPYSMDTTVYFKTLRSYRCNPGILIAADEGENVLAAYEGVVESVSEDKEHGTTVTVIMGNGFKAIYGQLMNVTVAEGDTITTAQNIGEVAPPSSYYTEEGTHVFFELMKNGVPINPMILMQ</sequence>
<dbReference type="KEGG" id="wcp:H9Q76_00620"/>
<protein>
    <submittedName>
        <fullName evidence="4">M23 family metallopeptidase</fullName>
    </submittedName>
</protein>
<dbReference type="PANTHER" id="PTHR21666">
    <property type="entry name" value="PEPTIDASE-RELATED"/>
    <property type="match status" value="1"/>
</dbReference>
<evidence type="ECO:0000259" key="3">
    <source>
        <dbReference type="Pfam" id="PF01551"/>
    </source>
</evidence>
<dbReference type="InterPro" id="IPR016047">
    <property type="entry name" value="M23ase_b-sheet_dom"/>
</dbReference>